<reference evidence="1" key="1">
    <citation type="journal article" date="2015" name="Nature">
        <title>Complex archaea that bridge the gap between prokaryotes and eukaryotes.</title>
        <authorList>
            <person name="Spang A."/>
            <person name="Saw J.H."/>
            <person name="Jorgensen S.L."/>
            <person name="Zaremba-Niedzwiedzka K."/>
            <person name="Martijn J."/>
            <person name="Lind A.E."/>
            <person name="van Eijk R."/>
            <person name="Schleper C."/>
            <person name="Guy L."/>
            <person name="Ettema T.J."/>
        </authorList>
    </citation>
    <scope>NUCLEOTIDE SEQUENCE</scope>
</reference>
<comment type="caution">
    <text evidence="1">The sequence shown here is derived from an EMBL/GenBank/DDBJ whole genome shotgun (WGS) entry which is preliminary data.</text>
</comment>
<organism evidence="1">
    <name type="scientific">marine sediment metagenome</name>
    <dbReference type="NCBI Taxonomy" id="412755"/>
    <lineage>
        <taxon>unclassified sequences</taxon>
        <taxon>metagenomes</taxon>
        <taxon>ecological metagenomes</taxon>
    </lineage>
</organism>
<protein>
    <submittedName>
        <fullName evidence="1">Uncharacterized protein</fullName>
    </submittedName>
</protein>
<accession>A0A0F9LBQ6</accession>
<sequence length="144" mass="16707">MNEALQKEQARLRKQRQRDRERDILERDIENVTGEGRIQFIQKELNDPYLIEEIEGAAALFKDRELRYERAYRYKLWKDGKPVPLTDKDTAAKLLQVCNALDKTVTGLDGKKVNLLSMVRYGVNGPTLTTVSEMLRADSRPIKE</sequence>
<name>A0A0F9LBQ6_9ZZZZ</name>
<dbReference type="AlphaFoldDB" id="A0A0F9LBQ6"/>
<dbReference type="EMBL" id="LAZR01011462">
    <property type="protein sequence ID" value="KKM61550.1"/>
    <property type="molecule type" value="Genomic_DNA"/>
</dbReference>
<gene>
    <name evidence="1" type="ORF">LCGC14_1530580</name>
</gene>
<evidence type="ECO:0000313" key="1">
    <source>
        <dbReference type="EMBL" id="KKM61550.1"/>
    </source>
</evidence>
<proteinExistence type="predicted"/>